<name>A0A8J3HTN1_9CHLR</name>
<proteinExistence type="predicted"/>
<accession>A0A8J3HTN1</accession>
<gene>
    <name evidence="2" type="ORF">KSX_16620</name>
</gene>
<feature type="region of interest" description="Disordered" evidence="1">
    <location>
        <begin position="611"/>
        <end position="669"/>
    </location>
</feature>
<comment type="caution">
    <text evidence="2">The sequence shown here is derived from an EMBL/GenBank/DDBJ whole genome shotgun (WGS) entry which is preliminary data.</text>
</comment>
<organism evidence="2 3">
    <name type="scientific">Ktedonospora formicarum</name>
    <dbReference type="NCBI Taxonomy" id="2778364"/>
    <lineage>
        <taxon>Bacteria</taxon>
        <taxon>Bacillati</taxon>
        <taxon>Chloroflexota</taxon>
        <taxon>Ktedonobacteria</taxon>
        <taxon>Ktedonobacterales</taxon>
        <taxon>Ktedonobacteraceae</taxon>
        <taxon>Ktedonospora</taxon>
    </lineage>
</organism>
<dbReference type="Pfam" id="PF05626">
    <property type="entry name" value="DUF790"/>
    <property type="match status" value="1"/>
</dbReference>
<feature type="compositionally biased region" description="Acidic residues" evidence="1">
    <location>
        <begin position="611"/>
        <end position="620"/>
    </location>
</feature>
<sequence>MRFSLQDVKKTIHRRGGKGGELTLSLHFLRSGTLQNEIEKLITYHEHMLGMPQRAFSLDEARACVGDYRLATCLLATLSHWYQWQSRDWSTTIEEMSANEHLRAMSSPSTLRLALFSFVNEQYQGFLDAARRAEALCAFAEQLQLTSQQAEYLLGLDSEEEALCTRLSPEPPTASEVAALYNQWAFEAALFNSSDVHFLLDSQALSSFQSEGELFPLPSQEPGFGATIKRLCFLARRFGVYYDLSYETDSVSSQHPTTLHLLLYGPQEVTGAPQQYGLRLARLCRVLLGYQQTNRGRNGFASALLEAEATVHFLQRTYQFQMDPKLLQMLPAPAKGAVAENKESYESSTSVFDSSIEQGFAEAFTALASNQGVDGWHLEREPEPLLLNESIFIPDFALSRGNQRIYMEILGFWTPAYRERKIQKLQQLQSRKDIILAIPVEARDAFASIASAFPIVYYRGLLSASDILQVMRKEYDDFTERLSLVNVSNVRALVQRQGILLEQDCYALLHCYRRSELARAASLLENEHVRFLPGLGLYAVNSLASLRQQCFAALRATGTLPLGVFAKQVREMAPVLAHSDDAVIETLVTFWEGVHMQRDSIFEASVELEEAPLETPDDEGESHTPDETLVAAPEKKKRSSSKTSTARSTKGHKRTSASPVVQEDLWGGE</sequence>
<dbReference type="Proteomes" id="UP000612362">
    <property type="component" value="Unassembled WGS sequence"/>
</dbReference>
<evidence type="ECO:0000313" key="3">
    <source>
        <dbReference type="Proteomes" id="UP000612362"/>
    </source>
</evidence>
<dbReference type="AlphaFoldDB" id="A0A8J3HTN1"/>
<dbReference type="PANTHER" id="PTHR39640">
    <property type="entry name" value="VNG6129C"/>
    <property type="match status" value="1"/>
</dbReference>
<dbReference type="InterPro" id="IPR008508">
    <property type="entry name" value="Bax1"/>
</dbReference>
<protein>
    <recommendedName>
        <fullName evidence="4">DUF790 family protein</fullName>
    </recommendedName>
</protein>
<evidence type="ECO:0000313" key="2">
    <source>
        <dbReference type="EMBL" id="GHO43499.1"/>
    </source>
</evidence>
<reference evidence="2" key="1">
    <citation type="submission" date="2020-10" db="EMBL/GenBank/DDBJ databases">
        <title>Taxonomic study of unclassified bacteria belonging to the class Ktedonobacteria.</title>
        <authorList>
            <person name="Yabe S."/>
            <person name="Wang C.M."/>
            <person name="Zheng Y."/>
            <person name="Sakai Y."/>
            <person name="Cavaletti L."/>
            <person name="Monciardini P."/>
            <person name="Donadio S."/>
        </authorList>
    </citation>
    <scope>NUCLEOTIDE SEQUENCE</scope>
    <source>
        <strain evidence="2">SOSP1-1</strain>
    </source>
</reference>
<keyword evidence="3" id="KW-1185">Reference proteome</keyword>
<dbReference type="PANTHER" id="PTHR39640:SF1">
    <property type="entry name" value="DUF790 FAMILY PROTEIN"/>
    <property type="match status" value="1"/>
</dbReference>
<evidence type="ECO:0008006" key="4">
    <source>
        <dbReference type="Google" id="ProtNLM"/>
    </source>
</evidence>
<dbReference type="EMBL" id="BNJF01000001">
    <property type="protein sequence ID" value="GHO43499.1"/>
    <property type="molecule type" value="Genomic_DNA"/>
</dbReference>
<evidence type="ECO:0000256" key="1">
    <source>
        <dbReference type="SAM" id="MobiDB-lite"/>
    </source>
</evidence>
<dbReference type="RefSeq" id="WP_220192971.1">
    <property type="nucleotide sequence ID" value="NZ_BNJF01000001.1"/>
</dbReference>